<sequence>MDIFNALQTAVTGLRAQAFSLDNISGNIANSQTTGYKRIDTSFVDLVADEPVKKQTSGSVGAFSQLTNTIQGNLTATGISTNMGLNGDGFFVVRNATTDAANQRGFTGGDLYTRRGDFTVDKDGYLVNGAGSYLVGQSLDPATGQATSGGVIRIPNQTLPARATTSISYAANLPSTPATTSSSLLAALPGGDVRVLSGTATGTLTVAGSDTSAFLGSSVSGGSLTAYSSTGAPVNLQLRWAKVADADTATNTPDTWNLFYASQNGDTSAASTWQNAGTAFTFNGNGQLTAPTGTSLPIQNLTVDGTNLGTVSLNFGTGGLTQYGAANGQVKTDTLQQDGYAAGSLNSLAVTSDGKLTGTYSNGNSLALAQIGVVRFSAPDALKPDSYGNYARTFESGEPLTGLNGTTVVGGNVEQSNTDTANEFSKLIITQQAYSANTRVMSTAQQMMSDLINIIR</sequence>
<evidence type="ECO:0000256" key="3">
    <source>
        <dbReference type="ARBA" id="ARBA00023143"/>
    </source>
</evidence>
<feature type="domain" description="Flagellar basal-body/hook protein C-terminal" evidence="6">
    <location>
        <begin position="411"/>
        <end position="454"/>
    </location>
</feature>
<protein>
    <recommendedName>
        <fullName evidence="4">Flagellar hook protein FlgE</fullName>
    </recommendedName>
</protein>
<dbReference type="Gene3D" id="2.60.98.20">
    <property type="entry name" value="Flagellar hook protein FlgE"/>
    <property type="match status" value="1"/>
</dbReference>
<dbReference type="EMBL" id="BPQQ01000022">
    <property type="protein sequence ID" value="GJE00287.1"/>
    <property type="molecule type" value="Genomic_DNA"/>
</dbReference>
<dbReference type="SUPFAM" id="SSF117143">
    <property type="entry name" value="Flagellar hook protein flgE"/>
    <property type="match status" value="1"/>
</dbReference>
<dbReference type="InterPro" id="IPR010930">
    <property type="entry name" value="Flg_bb/hook_C_dom"/>
</dbReference>
<keyword evidence="8" id="KW-0282">Flagellum</keyword>
<dbReference type="Pfam" id="PF22692">
    <property type="entry name" value="LlgE_F_G_D1"/>
    <property type="match status" value="1"/>
</dbReference>
<comment type="function">
    <text evidence="4">A flexible structure which links the flagellar filament to the drive apparatus in the basal body.</text>
</comment>
<feature type="domain" description="Flagellar basal body rod protein N-terminal" evidence="5">
    <location>
        <begin position="7"/>
        <end position="37"/>
    </location>
</feature>
<evidence type="ECO:0000256" key="4">
    <source>
        <dbReference type="RuleBase" id="RU362116"/>
    </source>
</evidence>
<dbReference type="Pfam" id="PF06429">
    <property type="entry name" value="Flg_bbr_C"/>
    <property type="match status" value="1"/>
</dbReference>
<comment type="similarity">
    <text evidence="2 4">Belongs to the flagella basal body rod proteins family.</text>
</comment>
<evidence type="ECO:0000259" key="7">
    <source>
        <dbReference type="Pfam" id="PF22692"/>
    </source>
</evidence>
<evidence type="ECO:0000259" key="6">
    <source>
        <dbReference type="Pfam" id="PF06429"/>
    </source>
</evidence>
<keyword evidence="8" id="KW-0966">Cell projection</keyword>
<feature type="domain" description="Flagellar hook protein FlgE/F/G-like D1" evidence="7">
    <location>
        <begin position="85"/>
        <end position="157"/>
    </location>
</feature>
<dbReference type="InterPro" id="IPR001444">
    <property type="entry name" value="Flag_bb_rod_N"/>
</dbReference>
<evidence type="ECO:0000256" key="1">
    <source>
        <dbReference type="ARBA" id="ARBA00004117"/>
    </source>
</evidence>
<keyword evidence="8" id="KW-0969">Cilium</keyword>
<dbReference type="Proteomes" id="UP001055153">
    <property type="component" value="Unassembled WGS sequence"/>
</dbReference>
<evidence type="ECO:0000313" key="8">
    <source>
        <dbReference type="EMBL" id="GJE00287.1"/>
    </source>
</evidence>
<evidence type="ECO:0000256" key="2">
    <source>
        <dbReference type="ARBA" id="ARBA00009677"/>
    </source>
</evidence>
<dbReference type="NCBIfam" id="TIGR03506">
    <property type="entry name" value="FlgEFG_subfam"/>
    <property type="match status" value="1"/>
</dbReference>
<keyword evidence="9" id="KW-1185">Reference proteome</keyword>
<comment type="subcellular location">
    <subcellularLocation>
        <location evidence="1 4">Bacterial flagellum basal body</location>
    </subcellularLocation>
</comment>
<dbReference type="PANTHER" id="PTHR30435:SF1">
    <property type="entry name" value="FLAGELLAR HOOK PROTEIN FLGE"/>
    <property type="match status" value="1"/>
</dbReference>
<name>A0ABQ4SB08_9HYPH</name>
<dbReference type="RefSeq" id="WP_238235161.1">
    <property type="nucleotide sequence ID" value="NZ_BPQQ01000022.1"/>
</dbReference>
<keyword evidence="3 4" id="KW-0975">Bacterial flagellum</keyword>
<dbReference type="InterPro" id="IPR053967">
    <property type="entry name" value="LlgE_F_G-like_D1"/>
</dbReference>
<dbReference type="PANTHER" id="PTHR30435">
    <property type="entry name" value="FLAGELLAR PROTEIN"/>
    <property type="match status" value="1"/>
</dbReference>
<reference evidence="8" key="2">
    <citation type="submission" date="2021-08" db="EMBL/GenBank/DDBJ databases">
        <authorList>
            <person name="Tani A."/>
            <person name="Ola A."/>
            <person name="Ogura Y."/>
            <person name="Katsura K."/>
            <person name="Hayashi T."/>
        </authorList>
    </citation>
    <scope>NUCLEOTIDE SEQUENCE</scope>
    <source>
        <strain evidence="8">DSM 17168</strain>
    </source>
</reference>
<dbReference type="InterPro" id="IPR037925">
    <property type="entry name" value="FlgE/F/G-like"/>
</dbReference>
<proteinExistence type="inferred from homology"/>
<organism evidence="8 9">
    <name type="scientific">Methylobacterium isbiliense</name>
    <dbReference type="NCBI Taxonomy" id="315478"/>
    <lineage>
        <taxon>Bacteria</taxon>
        <taxon>Pseudomonadati</taxon>
        <taxon>Pseudomonadota</taxon>
        <taxon>Alphaproteobacteria</taxon>
        <taxon>Hyphomicrobiales</taxon>
        <taxon>Methylobacteriaceae</taxon>
        <taxon>Methylobacterium</taxon>
    </lineage>
</organism>
<dbReference type="InterPro" id="IPR020013">
    <property type="entry name" value="Flagellar_FlgE/F/G"/>
</dbReference>
<comment type="caution">
    <text evidence="8">The sequence shown here is derived from an EMBL/GenBank/DDBJ whole genome shotgun (WGS) entry which is preliminary data.</text>
</comment>
<dbReference type="Pfam" id="PF00460">
    <property type="entry name" value="Flg_bb_rod"/>
    <property type="match status" value="1"/>
</dbReference>
<reference evidence="8" key="1">
    <citation type="journal article" date="2021" name="Front. Microbiol.">
        <title>Comprehensive Comparative Genomics and Phenotyping of Methylobacterium Species.</title>
        <authorList>
            <person name="Alessa O."/>
            <person name="Ogura Y."/>
            <person name="Fujitani Y."/>
            <person name="Takami H."/>
            <person name="Hayashi T."/>
            <person name="Sahin N."/>
            <person name="Tani A."/>
        </authorList>
    </citation>
    <scope>NUCLEOTIDE SEQUENCE</scope>
    <source>
        <strain evidence="8">DSM 17168</strain>
    </source>
</reference>
<gene>
    <name evidence="8" type="primary">flgE_1</name>
    <name evidence="8" type="ORF">GMJLKIPL_2208</name>
</gene>
<accession>A0ABQ4SB08</accession>
<evidence type="ECO:0000259" key="5">
    <source>
        <dbReference type="Pfam" id="PF00460"/>
    </source>
</evidence>
<evidence type="ECO:0000313" key="9">
    <source>
        <dbReference type="Proteomes" id="UP001055153"/>
    </source>
</evidence>
<dbReference type="InterPro" id="IPR037058">
    <property type="entry name" value="Falgellar_hook_FlgE_sf"/>
</dbReference>